<feature type="non-terminal residue" evidence="5">
    <location>
        <position position="1"/>
    </location>
</feature>
<feature type="non-terminal residue" evidence="5">
    <location>
        <position position="371"/>
    </location>
</feature>
<sequence length="371" mass="40474">QVWMGDLDPSWTEESISSIWVSFGEKPVGVKIMRDKSASAKPAYCFVTFENPDIVARAMQKNGMAIPGSPRVLKLNFASAGGNNRFSGPATGQSGFAKGDSIKNENSIFVGDLGAEVTESVLSQKFSEKYPSQIRQVKIMVDPSSKVSKGFGFVRFYSSEAQKRALTEMNGVTIGSRPIRVGLAAGSAAQLPIATAMKADSPDVSKIQIVQAQPSLTQFTDPNNTTVVIRGLSSKFTEQELEAHFQSFGDIVYTKLSNDYNSAYVKFHLRHAAENAILFLHGAIINGSNLKVTWGNDNEAQNGSKAYQISKEIPIFYGHLQAHNVNYANSDLKAQATVAYEGSERLPVSKANELYLKSKLHKQQLLEGAMF</sequence>
<dbReference type="InterPro" id="IPR012677">
    <property type="entry name" value="Nucleotide-bd_a/b_plait_sf"/>
</dbReference>
<feature type="domain" description="RRM" evidence="4">
    <location>
        <begin position="106"/>
        <end position="186"/>
    </location>
</feature>
<protein>
    <submittedName>
        <fullName evidence="5">RNA-binding domain-containing protein</fullName>
    </submittedName>
</protein>
<feature type="domain" description="RRM" evidence="4">
    <location>
        <begin position="225"/>
        <end position="297"/>
    </location>
</feature>
<dbReference type="SMART" id="SM00360">
    <property type="entry name" value="RRM"/>
    <property type="match status" value="3"/>
</dbReference>
<dbReference type="PANTHER" id="PTHR47640">
    <property type="entry name" value="TRNA SELENOCYSTEINE 1-ASSOCIATED PROTEIN 1-RELATED-RELATED"/>
    <property type="match status" value="1"/>
</dbReference>
<dbReference type="GO" id="GO:0006376">
    <property type="term" value="P:mRNA splice site recognition"/>
    <property type="evidence" value="ECO:0007669"/>
    <property type="project" value="TreeGrafter"/>
</dbReference>
<dbReference type="PROSITE" id="PS50102">
    <property type="entry name" value="RRM"/>
    <property type="match status" value="3"/>
</dbReference>
<keyword evidence="1" id="KW-0677">Repeat</keyword>
<evidence type="ECO:0000256" key="1">
    <source>
        <dbReference type="ARBA" id="ARBA00022737"/>
    </source>
</evidence>
<evidence type="ECO:0000256" key="2">
    <source>
        <dbReference type="ARBA" id="ARBA00022884"/>
    </source>
</evidence>
<dbReference type="OrthoDB" id="446113at2759"/>
<dbReference type="InterPro" id="IPR050825">
    <property type="entry name" value="RBM42_RBP45_47-like"/>
</dbReference>
<evidence type="ECO:0000259" key="4">
    <source>
        <dbReference type="PROSITE" id="PS50102"/>
    </source>
</evidence>
<dbReference type="GO" id="GO:0005829">
    <property type="term" value="C:cytosol"/>
    <property type="evidence" value="ECO:0007669"/>
    <property type="project" value="TreeGrafter"/>
</dbReference>
<dbReference type="PANTHER" id="PTHR47640:SF10">
    <property type="entry name" value="TRNA SELENOCYSTEINE 1-ASSOCIATED PROTEIN 1-RELATED"/>
    <property type="match status" value="1"/>
</dbReference>
<evidence type="ECO:0000313" key="6">
    <source>
        <dbReference type="Proteomes" id="UP000094285"/>
    </source>
</evidence>
<dbReference type="AlphaFoldDB" id="A0A1E4SKX1"/>
<accession>A0A1E4SKX1</accession>
<dbReference type="InterPro" id="IPR035979">
    <property type="entry name" value="RBD_domain_sf"/>
</dbReference>
<dbReference type="EMBL" id="KV453911">
    <property type="protein sequence ID" value="ODV80151.1"/>
    <property type="molecule type" value="Genomic_DNA"/>
</dbReference>
<gene>
    <name evidence="5" type="ORF">CANTADRAFT_35124</name>
</gene>
<keyword evidence="2 3" id="KW-0694">RNA-binding</keyword>
<organism evidence="5 6">
    <name type="scientific">Suhomyces tanzawaensis NRRL Y-17324</name>
    <dbReference type="NCBI Taxonomy" id="984487"/>
    <lineage>
        <taxon>Eukaryota</taxon>
        <taxon>Fungi</taxon>
        <taxon>Dikarya</taxon>
        <taxon>Ascomycota</taxon>
        <taxon>Saccharomycotina</taxon>
        <taxon>Pichiomycetes</taxon>
        <taxon>Debaryomycetaceae</taxon>
        <taxon>Suhomyces</taxon>
    </lineage>
</organism>
<dbReference type="Pfam" id="PF00076">
    <property type="entry name" value="RRM_1"/>
    <property type="match status" value="3"/>
</dbReference>
<evidence type="ECO:0000313" key="5">
    <source>
        <dbReference type="EMBL" id="ODV80151.1"/>
    </source>
</evidence>
<dbReference type="STRING" id="984487.A0A1E4SKX1"/>
<dbReference type="Proteomes" id="UP000094285">
    <property type="component" value="Unassembled WGS sequence"/>
</dbReference>
<feature type="domain" description="RRM" evidence="4">
    <location>
        <begin position="1"/>
        <end position="80"/>
    </location>
</feature>
<dbReference type="GO" id="GO:0003729">
    <property type="term" value="F:mRNA binding"/>
    <property type="evidence" value="ECO:0007669"/>
    <property type="project" value="InterPro"/>
</dbReference>
<evidence type="ECO:0000256" key="3">
    <source>
        <dbReference type="PROSITE-ProRule" id="PRU00176"/>
    </source>
</evidence>
<dbReference type="SUPFAM" id="SSF54928">
    <property type="entry name" value="RNA-binding domain, RBD"/>
    <property type="match status" value="3"/>
</dbReference>
<reference evidence="6" key="1">
    <citation type="submission" date="2016-05" db="EMBL/GenBank/DDBJ databases">
        <title>Comparative genomics of biotechnologically important yeasts.</title>
        <authorList>
            <consortium name="DOE Joint Genome Institute"/>
            <person name="Riley R."/>
            <person name="Haridas S."/>
            <person name="Wolfe K.H."/>
            <person name="Lopes M.R."/>
            <person name="Hittinger C.T."/>
            <person name="Goker M."/>
            <person name="Salamov A."/>
            <person name="Wisecaver J."/>
            <person name="Long T.M."/>
            <person name="Aerts A.L."/>
            <person name="Barry K."/>
            <person name="Choi C."/>
            <person name="Clum A."/>
            <person name="Coughlan A.Y."/>
            <person name="Deshpande S."/>
            <person name="Douglass A.P."/>
            <person name="Hanson S.J."/>
            <person name="Klenk H.-P."/>
            <person name="Labutti K."/>
            <person name="Lapidus A."/>
            <person name="Lindquist E."/>
            <person name="Lipzen A."/>
            <person name="Meier-Kolthoff J.P."/>
            <person name="Ohm R.A."/>
            <person name="Otillar R.P."/>
            <person name="Pangilinan J."/>
            <person name="Peng Y."/>
            <person name="Rokas A."/>
            <person name="Rosa C.A."/>
            <person name="Scheuner C."/>
            <person name="Sibirny A.A."/>
            <person name="Slot J.C."/>
            <person name="Stielow J.B."/>
            <person name="Sun H."/>
            <person name="Kurtzman C.P."/>
            <person name="Blackwell M."/>
            <person name="Grigoriev I.V."/>
            <person name="Jeffries T.W."/>
        </authorList>
    </citation>
    <scope>NUCLEOTIDE SEQUENCE [LARGE SCALE GENOMIC DNA]</scope>
    <source>
        <strain evidence="6">NRRL Y-17324</strain>
    </source>
</reference>
<dbReference type="InterPro" id="IPR000504">
    <property type="entry name" value="RRM_dom"/>
</dbReference>
<keyword evidence="6" id="KW-1185">Reference proteome</keyword>
<dbReference type="RefSeq" id="XP_020065273.1">
    <property type="nucleotide sequence ID" value="XM_020208619.2"/>
</dbReference>
<proteinExistence type="predicted"/>
<dbReference type="GeneID" id="30982756"/>
<name>A0A1E4SKX1_9ASCO</name>
<dbReference type="Gene3D" id="3.30.70.330">
    <property type="match status" value="3"/>
</dbReference>